<name>A0A285R8B4_9BACL</name>
<reference evidence="4" key="1">
    <citation type="submission" date="2017-08" db="EMBL/GenBank/DDBJ databases">
        <authorList>
            <person name="Varghese N."/>
            <person name="Submissions S."/>
        </authorList>
    </citation>
    <scope>NUCLEOTIDE SEQUENCE [LARGE SCALE GENOMIC DNA]</scope>
    <source>
        <strain evidence="4">JC22</strain>
    </source>
</reference>
<keyword evidence="1" id="KW-0175">Coiled coil</keyword>
<feature type="domain" description="Competence protein CoiA-like N-terminal" evidence="2">
    <location>
        <begin position="25"/>
        <end position="64"/>
    </location>
</feature>
<proteinExistence type="predicted"/>
<dbReference type="OrthoDB" id="3784230at2"/>
<dbReference type="EMBL" id="OBMQ01000001">
    <property type="protein sequence ID" value="SOB90356.1"/>
    <property type="molecule type" value="Genomic_DNA"/>
</dbReference>
<evidence type="ECO:0000313" key="4">
    <source>
        <dbReference type="Proteomes" id="UP000219636"/>
    </source>
</evidence>
<protein>
    <recommendedName>
        <fullName evidence="2">Competence protein CoiA-like N-terminal domain-containing protein</fullName>
    </recommendedName>
</protein>
<gene>
    <name evidence="3" type="ORF">SAMN05880501_101147</name>
</gene>
<evidence type="ECO:0000313" key="3">
    <source>
        <dbReference type="EMBL" id="SOB90356.1"/>
    </source>
</evidence>
<dbReference type="RefSeq" id="WP_097071736.1">
    <property type="nucleotide sequence ID" value="NZ_OBMQ01000001.1"/>
</dbReference>
<organism evidence="3 4">
    <name type="scientific">Ureibacillus xyleni</name>
    <dbReference type="NCBI Taxonomy" id="614648"/>
    <lineage>
        <taxon>Bacteria</taxon>
        <taxon>Bacillati</taxon>
        <taxon>Bacillota</taxon>
        <taxon>Bacilli</taxon>
        <taxon>Bacillales</taxon>
        <taxon>Caryophanaceae</taxon>
        <taxon>Ureibacillus</taxon>
    </lineage>
</organism>
<dbReference type="InterPro" id="IPR057253">
    <property type="entry name" value="CoiA-like_N"/>
</dbReference>
<feature type="coiled-coil region" evidence="1">
    <location>
        <begin position="312"/>
        <end position="382"/>
    </location>
</feature>
<evidence type="ECO:0000256" key="1">
    <source>
        <dbReference type="SAM" id="Coils"/>
    </source>
</evidence>
<dbReference type="Proteomes" id="UP000219636">
    <property type="component" value="Unassembled WGS sequence"/>
</dbReference>
<evidence type="ECO:0000259" key="2">
    <source>
        <dbReference type="Pfam" id="PF25164"/>
    </source>
</evidence>
<accession>A0A285R8B4</accession>
<dbReference type="Pfam" id="PF25164">
    <property type="entry name" value="CoiA_N"/>
    <property type="match status" value="1"/>
</dbReference>
<dbReference type="AlphaFoldDB" id="A0A285R8B4"/>
<keyword evidence="4" id="KW-1185">Reference proteome</keyword>
<sequence>MYHSIYQHQPFLINQGFTLSELKSYMKIAEKGGFSCPYCGKSLRIKIGSRKPHFYHLHGETCQLSKAADTYERQIQRETKIHTISKEIIFNELQLQSKLVPGLNVQWGFEAKGHENWRYYPDLLVTLGNREIGISIISNITNTKDSEMANKIKKRQNYFAYQGITDIWFYENNERSIDERTHSLYLWEAEAITALPTSQDKKWEHLFQQLSSTYKVTKLYDYKLCRDMFPELKNKPVKSLYYIQQTDEGVMCSVQRFVVDKTTSPYQSFALPTNYSASLASFFTIKDNKLQLCDPTQEEVARNNFIEDVRTLAVKQQRKQNLEKQLQQEALEKILKRKAKEEMEKLELQQKITASRVNKYTYDDLKKDLKSSLNMKQSEQQKLWTKYILRNERLHDYRYIKNLSSNVQTMEELFSLLDAI</sequence>